<dbReference type="InterPro" id="IPR015657">
    <property type="entry name" value="Aminobutyraldehyde_DH"/>
</dbReference>
<keyword evidence="6" id="KW-1185">Reference proteome</keyword>
<dbReference type="Gene3D" id="3.40.605.10">
    <property type="entry name" value="Aldehyde Dehydrogenase, Chain A, domain 1"/>
    <property type="match status" value="1"/>
</dbReference>
<dbReference type="PROSITE" id="PS00070">
    <property type="entry name" value="ALDEHYDE_DEHYDR_CYS"/>
    <property type="match status" value="1"/>
</dbReference>
<dbReference type="InterPro" id="IPR016162">
    <property type="entry name" value="Ald_DH_N"/>
</dbReference>
<comment type="similarity">
    <text evidence="3">Belongs to the aldehyde dehydrogenase family.</text>
</comment>
<dbReference type="CDD" id="cd07092">
    <property type="entry name" value="ALDH_ABALDH-YdcW"/>
    <property type="match status" value="1"/>
</dbReference>
<gene>
    <name evidence="5" type="ORF">ACFQRL_11035</name>
</gene>
<dbReference type="EMBL" id="JBHTBE010000002">
    <property type="protein sequence ID" value="MFC7269497.1"/>
    <property type="molecule type" value="Genomic_DNA"/>
</dbReference>
<dbReference type="RefSeq" id="WP_262874411.1">
    <property type="nucleotide sequence ID" value="NZ_BAABKW010000004.1"/>
</dbReference>
<evidence type="ECO:0000259" key="4">
    <source>
        <dbReference type="Pfam" id="PF00171"/>
    </source>
</evidence>
<sequence>MTETLRNVIGGRSVASAGEVYDLVDPVTEEVYGTAPISTAAEVDEAFAAASAAFPTWRAATPAQRQLALFRLADALEAHADELADLESQDTGKPRASLVADEIDQSVDQLRFFAGAARDLDGRAAAEYAEGFTSFVRREPIGVVAQVTPWNYPLNMAIWKIAPAIAAGNTVVLKPSETTPLSTVRLAELAAEVLPAGVLNVVLGDRSTGAALVDHPTPQLVAITGSVRAGMQVAEAAAKQLKRVHLELGGKAPAIVFDDADLDAAAEGIVAAAFFNAGQDCTAATRVIVHESVHDAFVAKLVAQTESAAKTGDRHDPDVFFGPVNNADQLARVTGFIERLPDHATVATGGARVGDRGFFFAPTIVTGVRQDDEIVQQEVFGPVLTVQPFTTEEQALDLANGVPYALASSVWTRDHGRAMRYSRDLDFGCVWINAHIPFVSDMPHGGFKHSGYGKDLSVYGFEDYTRIKHVMSSLA</sequence>
<reference evidence="6" key="1">
    <citation type="journal article" date="2019" name="Int. J. Syst. Evol. Microbiol.">
        <title>The Global Catalogue of Microorganisms (GCM) 10K type strain sequencing project: providing services to taxonomists for standard genome sequencing and annotation.</title>
        <authorList>
            <consortium name="The Broad Institute Genomics Platform"/>
            <consortium name="The Broad Institute Genome Sequencing Center for Infectious Disease"/>
            <person name="Wu L."/>
            <person name="Ma J."/>
        </authorList>
    </citation>
    <scope>NUCLEOTIDE SEQUENCE [LARGE SCALE GENOMIC DNA]</scope>
    <source>
        <strain evidence="6">CGMCC 1.15772</strain>
    </source>
</reference>
<feature type="domain" description="Aldehyde dehydrogenase" evidence="4">
    <location>
        <begin position="16"/>
        <end position="470"/>
    </location>
</feature>
<dbReference type="InterPro" id="IPR016163">
    <property type="entry name" value="Ald_DH_C"/>
</dbReference>
<evidence type="ECO:0000256" key="2">
    <source>
        <dbReference type="PROSITE-ProRule" id="PRU10007"/>
    </source>
</evidence>
<dbReference type="InterPro" id="IPR016161">
    <property type="entry name" value="Ald_DH/histidinol_DH"/>
</dbReference>
<evidence type="ECO:0000313" key="5">
    <source>
        <dbReference type="EMBL" id="MFC7269497.1"/>
    </source>
</evidence>
<dbReference type="Proteomes" id="UP001596507">
    <property type="component" value="Unassembled WGS sequence"/>
</dbReference>
<evidence type="ECO:0000256" key="1">
    <source>
        <dbReference type="ARBA" id="ARBA00023002"/>
    </source>
</evidence>
<evidence type="ECO:0000256" key="3">
    <source>
        <dbReference type="RuleBase" id="RU003345"/>
    </source>
</evidence>
<organism evidence="5 6">
    <name type="scientific">Microbacterium fluvii</name>
    <dbReference type="NCBI Taxonomy" id="415215"/>
    <lineage>
        <taxon>Bacteria</taxon>
        <taxon>Bacillati</taxon>
        <taxon>Actinomycetota</taxon>
        <taxon>Actinomycetes</taxon>
        <taxon>Micrococcales</taxon>
        <taxon>Microbacteriaceae</taxon>
        <taxon>Microbacterium</taxon>
    </lineage>
</organism>
<comment type="caution">
    <text evidence="5">The sequence shown here is derived from an EMBL/GenBank/DDBJ whole genome shotgun (WGS) entry which is preliminary data.</text>
</comment>
<dbReference type="PROSITE" id="PS00687">
    <property type="entry name" value="ALDEHYDE_DEHYDR_GLU"/>
    <property type="match status" value="1"/>
</dbReference>
<name>A0ABW2HGC2_9MICO</name>
<dbReference type="Gene3D" id="3.40.309.10">
    <property type="entry name" value="Aldehyde Dehydrogenase, Chain A, domain 2"/>
    <property type="match status" value="1"/>
</dbReference>
<accession>A0ABW2HGC2</accession>
<dbReference type="Pfam" id="PF00171">
    <property type="entry name" value="Aldedh"/>
    <property type="match status" value="1"/>
</dbReference>
<dbReference type="NCBIfam" id="NF010000">
    <property type="entry name" value="PRK13473.1"/>
    <property type="match status" value="1"/>
</dbReference>
<feature type="active site" evidence="2">
    <location>
        <position position="247"/>
    </location>
</feature>
<keyword evidence="1 3" id="KW-0560">Oxidoreductase</keyword>
<evidence type="ECO:0000313" key="6">
    <source>
        <dbReference type="Proteomes" id="UP001596507"/>
    </source>
</evidence>
<dbReference type="InterPro" id="IPR016160">
    <property type="entry name" value="Ald_DH_CS_CYS"/>
</dbReference>
<proteinExistence type="inferred from homology"/>
<dbReference type="InterPro" id="IPR029510">
    <property type="entry name" value="Ald_DH_CS_GLU"/>
</dbReference>
<dbReference type="SUPFAM" id="SSF53720">
    <property type="entry name" value="ALDH-like"/>
    <property type="match status" value="1"/>
</dbReference>
<dbReference type="PANTHER" id="PTHR11699">
    <property type="entry name" value="ALDEHYDE DEHYDROGENASE-RELATED"/>
    <property type="match status" value="1"/>
</dbReference>
<dbReference type="InterPro" id="IPR015590">
    <property type="entry name" value="Aldehyde_DH_dom"/>
</dbReference>
<protein>
    <submittedName>
        <fullName evidence="5">Gamma-aminobutyraldehyde dehydrogenase</fullName>
    </submittedName>
</protein>